<dbReference type="RefSeq" id="WP_058571573.1">
    <property type="nucleotide sequence ID" value="NZ_LOPV01000107.1"/>
</dbReference>
<comment type="caution">
    <text evidence="1">The sequence shown here is derived from an EMBL/GenBank/DDBJ whole genome shotgun (WGS) entry which is preliminary data.</text>
</comment>
<reference evidence="1 2" key="1">
    <citation type="submission" date="2015-12" db="EMBL/GenBank/DDBJ databases">
        <title>Haloferax profundi sp. nov. isolated from the Discovery deep brine-seawater interface in the Red Sea.</title>
        <authorList>
            <person name="Zhang G."/>
            <person name="Stingl U."/>
            <person name="Rashid M."/>
        </authorList>
    </citation>
    <scope>NUCLEOTIDE SEQUENCE [LARGE SCALE GENOMIC DNA]</scope>
    <source>
        <strain evidence="1 2">SB29</strain>
    </source>
</reference>
<dbReference type="AlphaFoldDB" id="A0A0W1SSM5"/>
<protein>
    <submittedName>
        <fullName evidence="1">Uncharacterized protein</fullName>
    </submittedName>
</protein>
<sequence>MSRYRIVLWSETVLDSRHEQNVVVVLITFVMVIDVEQCGNVCLTRAPDKHYSLLDEDGHERTTF</sequence>
<dbReference type="EMBL" id="LOPV01000107">
    <property type="protein sequence ID" value="KTG29289.1"/>
    <property type="molecule type" value="Genomic_DNA"/>
</dbReference>
<accession>A0A0W1SSM5</accession>
<evidence type="ECO:0000313" key="2">
    <source>
        <dbReference type="Proteomes" id="UP000053157"/>
    </source>
</evidence>
<proteinExistence type="predicted"/>
<name>A0A0W1SSM5_9EURY</name>
<dbReference type="Proteomes" id="UP000053157">
    <property type="component" value="Unassembled WGS sequence"/>
</dbReference>
<keyword evidence="2" id="KW-1185">Reference proteome</keyword>
<organism evidence="1 2">
    <name type="scientific">Haloferax profundi</name>
    <dbReference type="NCBI Taxonomy" id="1544718"/>
    <lineage>
        <taxon>Archaea</taxon>
        <taxon>Methanobacteriati</taxon>
        <taxon>Methanobacteriota</taxon>
        <taxon>Stenosarchaea group</taxon>
        <taxon>Halobacteria</taxon>
        <taxon>Halobacteriales</taxon>
        <taxon>Haloferacaceae</taxon>
        <taxon>Haloferax</taxon>
    </lineage>
</organism>
<gene>
    <name evidence="1" type="ORF">AUR66_10960</name>
</gene>
<evidence type="ECO:0000313" key="1">
    <source>
        <dbReference type="EMBL" id="KTG29289.1"/>
    </source>
</evidence>